<evidence type="ECO:0000313" key="2">
    <source>
        <dbReference type="EMBL" id="XBP93894.1"/>
    </source>
</evidence>
<dbReference type="EMBL" id="CP159342">
    <property type="protein sequence ID" value="XCH74593.1"/>
    <property type="molecule type" value="Genomic_DNA"/>
</dbReference>
<reference evidence="2" key="1">
    <citation type="submission" date="2024-01" db="EMBL/GenBank/DDBJ databases">
        <title>The genome sequence of Micromonospora mangrovi CCTCC AA 2012012.</title>
        <authorList>
            <person name="Gao J."/>
        </authorList>
    </citation>
    <scope>NUCLEOTIDE SEQUENCE</scope>
    <source>
        <strain evidence="2">CCTCC AA 2012012</strain>
    </source>
</reference>
<name>A0AAU7M8Z7_9ACTN</name>
<feature type="transmembrane region" description="Helical" evidence="1">
    <location>
        <begin position="25"/>
        <end position="50"/>
    </location>
</feature>
<keyword evidence="1" id="KW-1133">Transmembrane helix</keyword>
<sequence length="159" mass="16318">MSEPAVSPAAAAAALTELHARRDQAVTATLVPSWYWAAVGGLMVAFTAAVETHRPWVVAVGSVGYAVALGALIVVVVRRHRAQVRTSLLGARGAVAIVGFVFALVGLGLATGFAAEALDVRWPATTGAAITGITMALTGPRLMRHLRGVMTARPIGGGR</sequence>
<protein>
    <submittedName>
        <fullName evidence="2">Uncharacterized protein</fullName>
    </submittedName>
</protein>
<dbReference type="RefSeq" id="WP_350933585.1">
    <property type="nucleotide sequence ID" value="NZ_CP157762.1"/>
</dbReference>
<feature type="transmembrane region" description="Helical" evidence="1">
    <location>
        <begin position="122"/>
        <end position="143"/>
    </location>
</feature>
<accession>A0AAU7M8Z7</accession>
<organism evidence="2">
    <name type="scientific">Micromonospora sp. CCTCC AA 2012012</name>
    <dbReference type="NCBI Taxonomy" id="3111921"/>
    <lineage>
        <taxon>Bacteria</taxon>
        <taxon>Bacillati</taxon>
        <taxon>Actinomycetota</taxon>
        <taxon>Actinomycetes</taxon>
        <taxon>Micromonosporales</taxon>
        <taxon>Micromonosporaceae</taxon>
        <taxon>Micromonospora</taxon>
    </lineage>
</organism>
<dbReference type="EMBL" id="CP157762">
    <property type="protein sequence ID" value="XBP93894.1"/>
    <property type="molecule type" value="Genomic_DNA"/>
</dbReference>
<keyword evidence="1" id="KW-0472">Membrane</keyword>
<feature type="transmembrane region" description="Helical" evidence="1">
    <location>
        <begin position="56"/>
        <end position="77"/>
    </location>
</feature>
<evidence type="ECO:0000313" key="3">
    <source>
        <dbReference type="EMBL" id="XCH74593.1"/>
    </source>
</evidence>
<proteinExistence type="predicted"/>
<feature type="transmembrane region" description="Helical" evidence="1">
    <location>
        <begin position="89"/>
        <end position="110"/>
    </location>
</feature>
<evidence type="ECO:0000256" key="1">
    <source>
        <dbReference type="SAM" id="Phobius"/>
    </source>
</evidence>
<keyword evidence="1" id="KW-0812">Transmembrane</keyword>
<dbReference type="AlphaFoldDB" id="A0AAU7M8Z7"/>
<gene>
    <name evidence="3" type="ORF">ABUL08_00290</name>
    <name evidence="2" type="ORF">VK199_00290</name>
</gene>
<reference evidence="3" key="2">
    <citation type="submission" date="2024-06" db="EMBL/GenBank/DDBJ databases">
        <title>Micromonospora mangrovi CCTCC AA 2012012 genome sequences.</title>
        <authorList>
            <person name="Gao J."/>
        </authorList>
    </citation>
    <scope>NUCLEOTIDE SEQUENCE</scope>
    <source>
        <strain evidence="3">CCTCC AA 2012012</strain>
    </source>
</reference>